<dbReference type="InterPro" id="IPR035965">
    <property type="entry name" value="PAS-like_dom_sf"/>
</dbReference>
<evidence type="ECO:0000256" key="2">
    <source>
        <dbReference type="ARBA" id="ARBA00022741"/>
    </source>
</evidence>
<gene>
    <name evidence="7" type="ORF">DBRI00130_LOCUS19721</name>
    <name evidence="8" type="ORF">DBRI00130_LOCUS19722</name>
</gene>
<proteinExistence type="predicted"/>
<reference evidence="7" key="1">
    <citation type="submission" date="2021-01" db="EMBL/GenBank/DDBJ databases">
        <authorList>
            <person name="Corre E."/>
            <person name="Pelletier E."/>
            <person name="Niang G."/>
            <person name="Scheremetjew M."/>
            <person name="Finn R."/>
            <person name="Kale V."/>
            <person name="Holt S."/>
            <person name="Cochrane G."/>
            <person name="Meng A."/>
            <person name="Brown T."/>
            <person name="Cohen L."/>
        </authorList>
    </citation>
    <scope>NUCLEOTIDE SEQUENCE</scope>
    <source>
        <strain evidence="7">GSO104</strain>
    </source>
</reference>
<evidence type="ECO:0000256" key="3">
    <source>
        <dbReference type="ARBA" id="ARBA00022777"/>
    </source>
</evidence>
<evidence type="ECO:0000259" key="5">
    <source>
        <dbReference type="PROSITE" id="PS50112"/>
    </source>
</evidence>
<feature type="domain" description="PAC" evidence="6">
    <location>
        <begin position="194"/>
        <end position="246"/>
    </location>
</feature>
<sequence>MSSMHDDNGESLCETAKLIASVLDCASERAVLIADDGTVLHMNSPASHFLNTQRNATSSFSHVNDFLQCQNWRTATRCHVVMKDGTTTRSERNIHMQQLDACPCCTRQYYTAYICSKHERVREVLDHAFDPVVTIDCSGIICTANDATMALFGYSEGELVGHNISMLCGGSHAVNHDRYMRSYMETGVQKIIGIKREVQARKKSGVEFPCELGIQEITDASSGKRYFSGFIKDLTLIKQHEEEIKQRQALAQGMINASFDPMLEIDEAGIIKIVNDAACNMFGYTREEFIGSNVSMICGGGHAERHAAYMERYLQTGIRRIIGMKRQVKARRKDGSEFDMELGVQEVILSEGKRAFCGFIRDLTAQKSDKQKLRKQQQLIHGNFFGAADDDEEQG</sequence>
<dbReference type="Pfam" id="PF00989">
    <property type="entry name" value="PAS"/>
    <property type="match status" value="1"/>
</dbReference>
<dbReference type="EMBL" id="HBNS01025006">
    <property type="protein sequence ID" value="CAE4616392.1"/>
    <property type="molecule type" value="Transcribed_RNA"/>
</dbReference>
<dbReference type="Pfam" id="PF13426">
    <property type="entry name" value="PAS_9"/>
    <property type="match status" value="1"/>
</dbReference>
<dbReference type="SMART" id="SM00086">
    <property type="entry name" value="PAC"/>
    <property type="match status" value="2"/>
</dbReference>
<name>A0A6V2GX42_9STRA</name>
<evidence type="ECO:0000313" key="7">
    <source>
        <dbReference type="EMBL" id="CAE4616392.1"/>
    </source>
</evidence>
<dbReference type="Gene3D" id="3.30.450.20">
    <property type="entry name" value="PAS domain"/>
    <property type="match status" value="2"/>
</dbReference>
<organism evidence="7">
    <name type="scientific">Ditylum brightwellii</name>
    <dbReference type="NCBI Taxonomy" id="49249"/>
    <lineage>
        <taxon>Eukaryota</taxon>
        <taxon>Sar</taxon>
        <taxon>Stramenopiles</taxon>
        <taxon>Ochrophyta</taxon>
        <taxon>Bacillariophyta</taxon>
        <taxon>Mediophyceae</taxon>
        <taxon>Lithodesmiophycidae</taxon>
        <taxon>Lithodesmiales</taxon>
        <taxon>Lithodesmiaceae</taxon>
        <taxon>Ditylum</taxon>
    </lineage>
</organism>
<feature type="domain" description="PAS" evidence="5">
    <location>
        <begin position="117"/>
        <end position="163"/>
    </location>
</feature>
<dbReference type="InterPro" id="IPR001610">
    <property type="entry name" value="PAC"/>
</dbReference>
<dbReference type="PROSITE" id="PS50113">
    <property type="entry name" value="PAC"/>
    <property type="match status" value="2"/>
</dbReference>
<feature type="domain" description="PAC" evidence="6">
    <location>
        <begin position="324"/>
        <end position="375"/>
    </location>
</feature>
<dbReference type="PANTHER" id="PTHR31600:SF2">
    <property type="entry name" value="GAMETE ENRICHED GENE 10 PROTEIN-RELATED"/>
    <property type="match status" value="1"/>
</dbReference>
<dbReference type="SUPFAM" id="SSF55785">
    <property type="entry name" value="PYP-like sensor domain (PAS domain)"/>
    <property type="match status" value="2"/>
</dbReference>
<accession>A0A6V2GX42</accession>
<dbReference type="SMART" id="SM00091">
    <property type="entry name" value="PAS"/>
    <property type="match status" value="2"/>
</dbReference>
<dbReference type="AlphaFoldDB" id="A0A6V2GX42"/>
<protein>
    <recommendedName>
        <fullName evidence="9">PAS domain-containing protein</fullName>
    </recommendedName>
</protein>
<dbReference type="EMBL" id="HBNS01025009">
    <property type="protein sequence ID" value="CAE4616394.1"/>
    <property type="molecule type" value="Transcribed_RNA"/>
</dbReference>
<dbReference type="InterPro" id="IPR013767">
    <property type="entry name" value="PAS_fold"/>
</dbReference>
<evidence type="ECO:0000259" key="6">
    <source>
        <dbReference type="PROSITE" id="PS50113"/>
    </source>
</evidence>
<keyword evidence="1" id="KW-0808">Transferase</keyword>
<evidence type="ECO:0008006" key="9">
    <source>
        <dbReference type="Google" id="ProtNLM"/>
    </source>
</evidence>
<feature type="domain" description="PAS" evidence="5">
    <location>
        <begin position="247"/>
        <end position="293"/>
    </location>
</feature>
<evidence type="ECO:0000256" key="4">
    <source>
        <dbReference type="ARBA" id="ARBA00022840"/>
    </source>
</evidence>
<evidence type="ECO:0000256" key="1">
    <source>
        <dbReference type="ARBA" id="ARBA00022679"/>
    </source>
</evidence>
<dbReference type="PROSITE" id="PS50112">
    <property type="entry name" value="PAS"/>
    <property type="match status" value="2"/>
</dbReference>
<dbReference type="InterPro" id="IPR000014">
    <property type="entry name" value="PAS"/>
</dbReference>
<dbReference type="CDD" id="cd00130">
    <property type="entry name" value="PAS"/>
    <property type="match status" value="2"/>
</dbReference>
<dbReference type="PANTHER" id="PTHR31600">
    <property type="entry name" value="TINY MACROCYSTS PROTEIN B-RELATED"/>
    <property type="match status" value="1"/>
</dbReference>
<dbReference type="FunFam" id="3.30.450.20:FF:000060">
    <property type="entry name" value="Sensor protein FixL"/>
    <property type="match status" value="2"/>
</dbReference>
<dbReference type="GO" id="GO:0016301">
    <property type="term" value="F:kinase activity"/>
    <property type="evidence" value="ECO:0007669"/>
    <property type="project" value="UniProtKB-KW"/>
</dbReference>
<evidence type="ECO:0000313" key="8">
    <source>
        <dbReference type="EMBL" id="CAE4616394.1"/>
    </source>
</evidence>
<keyword evidence="4" id="KW-0067">ATP-binding</keyword>
<dbReference type="GO" id="GO:0006355">
    <property type="term" value="P:regulation of DNA-templated transcription"/>
    <property type="evidence" value="ECO:0007669"/>
    <property type="project" value="InterPro"/>
</dbReference>
<dbReference type="NCBIfam" id="TIGR00229">
    <property type="entry name" value="sensory_box"/>
    <property type="match status" value="2"/>
</dbReference>
<dbReference type="InterPro" id="IPR052994">
    <property type="entry name" value="Tiny_macrocysts_regulators"/>
</dbReference>
<dbReference type="InterPro" id="IPR000700">
    <property type="entry name" value="PAS-assoc_C"/>
</dbReference>
<dbReference type="GO" id="GO:0005524">
    <property type="term" value="F:ATP binding"/>
    <property type="evidence" value="ECO:0007669"/>
    <property type="project" value="UniProtKB-KW"/>
</dbReference>
<keyword evidence="3" id="KW-0418">Kinase</keyword>
<keyword evidence="2" id="KW-0547">Nucleotide-binding</keyword>